<proteinExistence type="predicted"/>
<comment type="caution">
    <text evidence="1">The sequence shown here is derived from an EMBL/GenBank/DDBJ whole genome shotgun (WGS) entry which is preliminary data.</text>
</comment>
<dbReference type="Proteomes" id="UP001164929">
    <property type="component" value="Chromosome 7"/>
</dbReference>
<name>A0AAD6QHR6_9ROSI</name>
<accession>A0AAD6QHR6</accession>
<organism evidence="1 2">
    <name type="scientific">Populus alba x Populus x berolinensis</name>
    <dbReference type="NCBI Taxonomy" id="444605"/>
    <lineage>
        <taxon>Eukaryota</taxon>
        <taxon>Viridiplantae</taxon>
        <taxon>Streptophyta</taxon>
        <taxon>Embryophyta</taxon>
        <taxon>Tracheophyta</taxon>
        <taxon>Spermatophyta</taxon>
        <taxon>Magnoliopsida</taxon>
        <taxon>eudicotyledons</taxon>
        <taxon>Gunneridae</taxon>
        <taxon>Pentapetalae</taxon>
        <taxon>rosids</taxon>
        <taxon>fabids</taxon>
        <taxon>Malpighiales</taxon>
        <taxon>Salicaceae</taxon>
        <taxon>Saliceae</taxon>
        <taxon>Populus</taxon>
    </lineage>
</organism>
<dbReference type="EMBL" id="JAQIZT010000007">
    <property type="protein sequence ID" value="KAJ6990609.1"/>
    <property type="molecule type" value="Genomic_DNA"/>
</dbReference>
<evidence type="ECO:0000313" key="1">
    <source>
        <dbReference type="EMBL" id="KAJ6990609.1"/>
    </source>
</evidence>
<evidence type="ECO:0000313" key="2">
    <source>
        <dbReference type="Proteomes" id="UP001164929"/>
    </source>
</evidence>
<gene>
    <name evidence="1" type="ORF">NC653_019004</name>
</gene>
<keyword evidence="2" id="KW-1185">Reference proteome</keyword>
<sequence length="158" mass="17592">MGQTVKDTFQPNSGRLRGGLDSLWSTAVPDVRDAEEGNKFFQLRGQDLKCKFFSLLFHQEIHGIIDAPLHLQQSIHFLTSDDPKTCQDYHFPAVSMWNRRDKQAGQRPRHCRYTPLIAPSTVMTVVASSSGAPPPAMFGAPYTDTAASMAMQPWAEAL</sequence>
<reference evidence="1" key="1">
    <citation type="journal article" date="2023" name="Mol. Ecol. Resour.">
        <title>Chromosome-level genome assembly of a triploid poplar Populus alba 'Berolinensis'.</title>
        <authorList>
            <person name="Chen S."/>
            <person name="Yu Y."/>
            <person name="Wang X."/>
            <person name="Wang S."/>
            <person name="Zhang T."/>
            <person name="Zhou Y."/>
            <person name="He R."/>
            <person name="Meng N."/>
            <person name="Wang Y."/>
            <person name="Liu W."/>
            <person name="Liu Z."/>
            <person name="Liu J."/>
            <person name="Guo Q."/>
            <person name="Huang H."/>
            <person name="Sederoff R.R."/>
            <person name="Wang G."/>
            <person name="Qu G."/>
            <person name="Chen S."/>
        </authorList>
    </citation>
    <scope>NUCLEOTIDE SEQUENCE</scope>
    <source>
        <strain evidence="1">SC-2020</strain>
    </source>
</reference>
<dbReference type="AlphaFoldDB" id="A0AAD6QHR6"/>
<protein>
    <submittedName>
        <fullName evidence="1">Uncharacterized protein</fullName>
    </submittedName>
</protein>